<protein>
    <submittedName>
        <fullName evidence="1">Uncharacterized protein</fullName>
    </submittedName>
</protein>
<gene>
    <name evidence="1" type="ORF">acsn021_12090</name>
</gene>
<sequence>MVTKEDSRLQTGVKDAFRLQKMILRYKDCILAYKNASRFTTHQNIAHIVKYYFLIDK</sequence>
<reference evidence="1 2" key="1">
    <citation type="journal article" date="2016" name="Int. J. Syst. Evol. Microbiol.">
        <title>Descriptions of Anaerotaenia torta gen. nov., sp. nov. and Anaerocolumna cellulosilytica gen. nov., sp. nov. isolated from a methanogenic reactor of cattle waste.</title>
        <authorList>
            <person name="Uek A."/>
            <person name="Ohtaki Y."/>
            <person name="Kaku N."/>
            <person name="Ueki K."/>
        </authorList>
    </citation>
    <scope>NUCLEOTIDE SEQUENCE [LARGE SCALE GENOMIC DNA]</scope>
    <source>
        <strain evidence="1 2">SN021</strain>
    </source>
</reference>
<evidence type="ECO:0000313" key="1">
    <source>
        <dbReference type="EMBL" id="BCJ93640.1"/>
    </source>
</evidence>
<evidence type="ECO:0000313" key="2">
    <source>
        <dbReference type="Proteomes" id="UP000515561"/>
    </source>
</evidence>
<dbReference type="EMBL" id="AP023367">
    <property type="protein sequence ID" value="BCJ93640.1"/>
    <property type="molecule type" value="Genomic_DNA"/>
</dbReference>
<name>A0A6S6R2U5_9FIRM</name>
<keyword evidence="2" id="KW-1185">Reference proteome</keyword>
<proteinExistence type="predicted"/>
<accession>A0A6S6R2U5</accession>
<dbReference type="Proteomes" id="UP000515561">
    <property type="component" value="Chromosome"/>
</dbReference>
<dbReference type="AlphaFoldDB" id="A0A6S6R2U5"/>
<organism evidence="1 2">
    <name type="scientific">Anaerocolumna cellulosilytica</name>
    <dbReference type="NCBI Taxonomy" id="433286"/>
    <lineage>
        <taxon>Bacteria</taxon>
        <taxon>Bacillati</taxon>
        <taxon>Bacillota</taxon>
        <taxon>Clostridia</taxon>
        <taxon>Lachnospirales</taxon>
        <taxon>Lachnospiraceae</taxon>
        <taxon>Anaerocolumna</taxon>
    </lineage>
</organism>
<dbReference type="KEGG" id="acel:acsn021_12090"/>